<evidence type="ECO:0000256" key="1">
    <source>
        <dbReference type="SAM" id="SignalP"/>
    </source>
</evidence>
<feature type="chain" id="PRO_5034183227" evidence="1">
    <location>
        <begin position="18"/>
        <end position="70"/>
    </location>
</feature>
<dbReference type="EMBL" id="WWBZ02000009">
    <property type="protein sequence ID" value="KAF4311495.1"/>
    <property type="molecule type" value="Genomic_DNA"/>
</dbReference>
<protein>
    <submittedName>
        <fullName evidence="2">Uncharacterized protein</fullName>
    </submittedName>
</protein>
<gene>
    <name evidence="2" type="ORF">GTA08_BOTSDO12808</name>
</gene>
<dbReference type="AlphaFoldDB" id="A0A8H4J1H3"/>
<accession>A0A8H4J1H3</accession>
<dbReference type="Proteomes" id="UP000572817">
    <property type="component" value="Unassembled WGS sequence"/>
</dbReference>
<comment type="caution">
    <text evidence="2">The sequence shown here is derived from an EMBL/GenBank/DDBJ whole genome shotgun (WGS) entry which is preliminary data.</text>
</comment>
<organism evidence="2 3">
    <name type="scientific">Botryosphaeria dothidea</name>
    <dbReference type="NCBI Taxonomy" id="55169"/>
    <lineage>
        <taxon>Eukaryota</taxon>
        <taxon>Fungi</taxon>
        <taxon>Dikarya</taxon>
        <taxon>Ascomycota</taxon>
        <taxon>Pezizomycotina</taxon>
        <taxon>Dothideomycetes</taxon>
        <taxon>Dothideomycetes incertae sedis</taxon>
        <taxon>Botryosphaeriales</taxon>
        <taxon>Botryosphaeriaceae</taxon>
        <taxon>Botryosphaeria</taxon>
    </lineage>
</organism>
<sequence length="70" mass="7620">MQFTTLLTLLFASLTLATPTYPDEILKRQTRDCNQGEIDWCKGICAEGQCQFSCCTSALCSVCAAQCNGC</sequence>
<evidence type="ECO:0000313" key="3">
    <source>
        <dbReference type="Proteomes" id="UP000572817"/>
    </source>
</evidence>
<reference evidence="2" key="1">
    <citation type="submission" date="2020-04" db="EMBL/GenBank/DDBJ databases">
        <title>Genome Assembly and Annotation of Botryosphaeria dothidea sdau 11-99, a Latent Pathogen of Apple Fruit Ring Rot in China.</title>
        <authorList>
            <person name="Yu C."/>
            <person name="Diao Y."/>
            <person name="Lu Q."/>
            <person name="Zhao J."/>
            <person name="Cui S."/>
            <person name="Peng C."/>
            <person name="He B."/>
            <person name="Liu H."/>
        </authorList>
    </citation>
    <scope>NUCLEOTIDE SEQUENCE [LARGE SCALE GENOMIC DNA]</scope>
    <source>
        <strain evidence="2">Sdau11-99</strain>
    </source>
</reference>
<proteinExistence type="predicted"/>
<feature type="signal peptide" evidence="1">
    <location>
        <begin position="1"/>
        <end position="17"/>
    </location>
</feature>
<evidence type="ECO:0000313" key="2">
    <source>
        <dbReference type="EMBL" id="KAF4311495.1"/>
    </source>
</evidence>
<keyword evidence="1" id="KW-0732">Signal</keyword>
<keyword evidence="3" id="KW-1185">Reference proteome</keyword>
<name>A0A8H4J1H3_9PEZI</name>